<feature type="domain" description="ABC transmembrane type-1" evidence="5">
    <location>
        <begin position="405"/>
        <end position="489"/>
    </location>
</feature>
<keyword evidence="4" id="KW-0472">Membrane</keyword>
<evidence type="ECO:0000313" key="6">
    <source>
        <dbReference type="Proteomes" id="UP000095280"/>
    </source>
</evidence>
<dbReference type="GO" id="GO:0140359">
    <property type="term" value="F:ABC-type transporter activity"/>
    <property type="evidence" value="ECO:0007669"/>
    <property type="project" value="InterPro"/>
</dbReference>
<dbReference type="PANTHER" id="PTHR24221:SF503">
    <property type="entry name" value="MITOCHONDRIAL POTASSIUM CHANNEL ATP-BINDING SUBUNIT"/>
    <property type="match status" value="1"/>
</dbReference>
<evidence type="ECO:0000259" key="5">
    <source>
        <dbReference type="PROSITE" id="PS50929"/>
    </source>
</evidence>
<organism evidence="6 7">
    <name type="scientific">Macrostomum lignano</name>
    <dbReference type="NCBI Taxonomy" id="282301"/>
    <lineage>
        <taxon>Eukaryota</taxon>
        <taxon>Metazoa</taxon>
        <taxon>Spiralia</taxon>
        <taxon>Lophotrochozoa</taxon>
        <taxon>Platyhelminthes</taxon>
        <taxon>Rhabditophora</taxon>
        <taxon>Macrostomorpha</taxon>
        <taxon>Macrostomida</taxon>
        <taxon>Macrostomidae</taxon>
        <taxon>Macrostomum</taxon>
    </lineage>
</organism>
<dbReference type="Proteomes" id="UP000095280">
    <property type="component" value="Unplaced"/>
</dbReference>
<dbReference type="GO" id="GO:0016020">
    <property type="term" value="C:membrane"/>
    <property type="evidence" value="ECO:0007669"/>
    <property type="project" value="UniProtKB-SubCell"/>
</dbReference>
<dbReference type="InterPro" id="IPR036640">
    <property type="entry name" value="ABC1_TM_sf"/>
</dbReference>
<dbReference type="Pfam" id="PF00664">
    <property type="entry name" value="ABC_membrane"/>
    <property type="match status" value="1"/>
</dbReference>
<evidence type="ECO:0000313" key="7">
    <source>
        <dbReference type="WBParaSite" id="maker-unitig_31462-snap-gene-0.2-mRNA-1"/>
    </source>
</evidence>
<dbReference type="PANTHER" id="PTHR24221">
    <property type="entry name" value="ATP-BINDING CASSETTE SUB-FAMILY B"/>
    <property type="match status" value="1"/>
</dbReference>
<evidence type="ECO:0000256" key="2">
    <source>
        <dbReference type="ARBA" id="ARBA00022692"/>
    </source>
</evidence>
<name>A0A1I8FF40_9PLAT</name>
<dbReference type="WBParaSite" id="maker-unitig_31462-snap-gene-0.2-mRNA-1">
    <property type="protein sequence ID" value="maker-unitig_31462-snap-gene-0.2-mRNA-1"/>
    <property type="gene ID" value="maker-unitig_31462-snap-gene-0.2"/>
</dbReference>
<sequence length="496" mass="54408">GRPRASRLYDPSIETRLASPSLTPQRGVGGMRAAQMNGCRGPRVGPHWTLRQWKVVHREAGCAAVLRPAGGQRSTWTDTTCEDLNAAWLKIKIGTSCLREPVLFACSIADNVRMGRPDATMSEIEDACRARAKRAHNFICGLPAGYENAGWRARRPTKWRAEAEGGSGQSPSFASRCCCCWMKQLPHCDSESEAIVQAALDKASENTTTLVGGASAAFWRPGTHVRADASADESATHQVCPPGSFVAAREFADEAEQAGRMTGGQDSSLLNGSARQCLRYGSSVGGGRQHEMLAEATFWALMFLAVLGASQFVGHIISAAGMGISGERLTARLRARLFPFFDSRTIPLRALNDRDLPLTRPALKAPLGFDWRYLCRYMVAGAVHMAYQTRSQKASDKGTEMADETAAEAIENLPTVQSLGREEVFYTRYRDFLSEPYRKRLFATLLGGLTVRIFAEQSCSFIYAASFRFGGYLVSIDQMEVNNVFKVFFSRSHSPD</sequence>
<evidence type="ECO:0000256" key="3">
    <source>
        <dbReference type="ARBA" id="ARBA00022989"/>
    </source>
</evidence>
<dbReference type="InterPro" id="IPR039421">
    <property type="entry name" value="Type_1_exporter"/>
</dbReference>
<keyword evidence="3" id="KW-1133">Transmembrane helix</keyword>
<dbReference type="PROSITE" id="PS50929">
    <property type="entry name" value="ABC_TM1F"/>
    <property type="match status" value="1"/>
</dbReference>
<accession>A0A1I8FF40</accession>
<dbReference type="SUPFAM" id="SSF90123">
    <property type="entry name" value="ABC transporter transmembrane region"/>
    <property type="match status" value="1"/>
</dbReference>
<keyword evidence="6" id="KW-1185">Reference proteome</keyword>
<dbReference type="GO" id="GO:0005524">
    <property type="term" value="F:ATP binding"/>
    <property type="evidence" value="ECO:0007669"/>
    <property type="project" value="InterPro"/>
</dbReference>
<dbReference type="InterPro" id="IPR011527">
    <property type="entry name" value="ABC1_TM_dom"/>
</dbReference>
<protein>
    <submittedName>
        <fullName evidence="7">ABC transmembrane type-1 domain-containing protein</fullName>
    </submittedName>
</protein>
<evidence type="ECO:0000256" key="4">
    <source>
        <dbReference type="ARBA" id="ARBA00023136"/>
    </source>
</evidence>
<dbReference type="InterPro" id="IPR027417">
    <property type="entry name" value="P-loop_NTPase"/>
</dbReference>
<evidence type="ECO:0000256" key="1">
    <source>
        <dbReference type="ARBA" id="ARBA00004141"/>
    </source>
</evidence>
<dbReference type="Gene3D" id="1.20.1560.10">
    <property type="entry name" value="ABC transporter type 1, transmembrane domain"/>
    <property type="match status" value="1"/>
</dbReference>
<keyword evidence="2" id="KW-0812">Transmembrane</keyword>
<reference evidence="7" key="1">
    <citation type="submission" date="2016-11" db="UniProtKB">
        <authorList>
            <consortium name="WormBaseParasite"/>
        </authorList>
    </citation>
    <scope>IDENTIFICATION</scope>
</reference>
<dbReference type="AlphaFoldDB" id="A0A1I8FF40"/>
<dbReference type="Gene3D" id="3.40.50.300">
    <property type="entry name" value="P-loop containing nucleotide triphosphate hydrolases"/>
    <property type="match status" value="1"/>
</dbReference>
<proteinExistence type="predicted"/>
<comment type="subcellular location">
    <subcellularLocation>
        <location evidence="1">Membrane</location>
        <topology evidence="1">Multi-pass membrane protein</topology>
    </subcellularLocation>
</comment>